<evidence type="ECO:0000313" key="3">
    <source>
        <dbReference type="Proteomes" id="UP000685013"/>
    </source>
</evidence>
<dbReference type="EMBL" id="JAGKQH010000005">
    <property type="protein sequence ID" value="KAG6599265.1"/>
    <property type="molecule type" value="Genomic_DNA"/>
</dbReference>
<reference evidence="2 3" key="1">
    <citation type="journal article" date="2021" name="Hortic Res">
        <title>The domestication of Cucurbita argyrosperma as revealed by the genome of its wild relative.</title>
        <authorList>
            <person name="Barrera-Redondo J."/>
            <person name="Sanchez-de la Vega G."/>
            <person name="Aguirre-Liguori J.A."/>
            <person name="Castellanos-Morales G."/>
            <person name="Gutierrez-Guerrero Y.T."/>
            <person name="Aguirre-Dugua X."/>
            <person name="Aguirre-Planter E."/>
            <person name="Tenaillon M.I."/>
            <person name="Lira-Saade R."/>
            <person name="Eguiarte L.E."/>
        </authorList>
    </citation>
    <scope>NUCLEOTIDE SEQUENCE [LARGE SCALE GENOMIC DNA]</scope>
    <source>
        <strain evidence="2">JBR-2021</strain>
    </source>
</reference>
<evidence type="ECO:0000313" key="2">
    <source>
        <dbReference type="EMBL" id="KAG6599265.1"/>
    </source>
</evidence>
<feature type="region of interest" description="Disordered" evidence="1">
    <location>
        <begin position="291"/>
        <end position="320"/>
    </location>
</feature>
<protein>
    <submittedName>
        <fullName evidence="2">Protein-lysine N-methyltransferase EEF2KMT</fullName>
    </submittedName>
</protein>
<feature type="non-terminal residue" evidence="2">
    <location>
        <position position="1"/>
    </location>
</feature>
<name>A0AAV6NNM6_9ROSI</name>
<proteinExistence type="predicted"/>
<dbReference type="InterPro" id="IPR019410">
    <property type="entry name" value="Methyltransf_16"/>
</dbReference>
<accession>A0AAV6NNM6</accession>
<feature type="compositionally biased region" description="Basic and acidic residues" evidence="1">
    <location>
        <begin position="301"/>
        <end position="317"/>
    </location>
</feature>
<dbReference type="Proteomes" id="UP000685013">
    <property type="component" value="Chromosome 5"/>
</dbReference>
<dbReference type="Pfam" id="PF10294">
    <property type="entry name" value="Methyltransf_16"/>
    <property type="match status" value="1"/>
</dbReference>
<dbReference type="PANTHER" id="PTHR14614:SF130">
    <property type="entry name" value="PROTEIN-LYSINE N-METHYLTRANSFERASE EEF2KMT"/>
    <property type="match status" value="1"/>
</dbReference>
<dbReference type="PANTHER" id="PTHR14614">
    <property type="entry name" value="HEPATOCELLULAR CARCINOMA-ASSOCIATED ANTIGEN"/>
    <property type="match status" value="1"/>
</dbReference>
<comment type="caution">
    <text evidence="2">The sequence shown here is derived from an EMBL/GenBank/DDBJ whole genome shotgun (WGS) entry which is preliminary data.</text>
</comment>
<sequence length="364" mass="40392">MVEVLGIDVSVPPSLHLISAFLAMEAADSLLCMARELGRGLVTETVQRFIWDHCISKAQEINHFHVPYLKNFMKKLISEVESSQVEVLDEFYELYSHYMVSWKDENLSKESATISKFVSFLFPHGKFFELSKVKEICGATTMLSQHACRCSIWPSSLYLSELILSFPDIFSTRKCFEVGSGVGLVGICLARVKTSSIVLSDGDPSTLANMKVNLGLNGLCCLSSATATPERTEEDLQTVECMHLPWESASESELEAFAPDIVLGADVIYDPVCLPHLVRVLSILLRPKQTHSSTHSFPGTEHVDDANHKNDVDDGSHGHKACGSERPVAYIASVIRNINTFNHFLEIAWILVLFKGKSNSFSAF</sequence>
<evidence type="ECO:0000256" key="1">
    <source>
        <dbReference type="SAM" id="MobiDB-lite"/>
    </source>
</evidence>
<dbReference type="AlphaFoldDB" id="A0AAV6NNM6"/>
<gene>
    <name evidence="2" type="primary">EEF2KMT</name>
    <name evidence="2" type="ORF">SDJN03_09043</name>
</gene>
<organism evidence="2 3">
    <name type="scientific">Cucurbita argyrosperma subsp. sororia</name>
    <dbReference type="NCBI Taxonomy" id="37648"/>
    <lineage>
        <taxon>Eukaryota</taxon>
        <taxon>Viridiplantae</taxon>
        <taxon>Streptophyta</taxon>
        <taxon>Embryophyta</taxon>
        <taxon>Tracheophyta</taxon>
        <taxon>Spermatophyta</taxon>
        <taxon>Magnoliopsida</taxon>
        <taxon>eudicotyledons</taxon>
        <taxon>Gunneridae</taxon>
        <taxon>Pentapetalae</taxon>
        <taxon>rosids</taxon>
        <taxon>fabids</taxon>
        <taxon>Cucurbitales</taxon>
        <taxon>Cucurbitaceae</taxon>
        <taxon>Cucurbiteae</taxon>
        <taxon>Cucurbita</taxon>
    </lineage>
</organism>
<keyword evidence="3" id="KW-1185">Reference proteome</keyword>